<dbReference type="CDD" id="cd00685">
    <property type="entry name" value="Trans_IPPS_HT"/>
    <property type="match status" value="1"/>
</dbReference>
<dbReference type="PROSITE" id="PS00723">
    <property type="entry name" value="POLYPRENYL_SYNTHASE_1"/>
    <property type="match status" value="1"/>
</dbReference>
<feature type="region of interest" description="Disordered" evidence="4">
    <location>
        <begin position="538"/>
        <end position="578"/>
    </location>
</feature>
<dbReference type="GO" id="GO:0008299">
    <property type="term" value="P:isoprenoid biosynthetic process"/>
    <property type="evidence" value="ECO:0007669"/>
    <property type="project" value="InterPro"/>
</dbReference>
<dbReference type="InterPro" id="IPR008949">
    <property type="entry name" value="Isoprenoid_synthase_dom_sf"/>
</dbReference>
<keyword evidence="1" id="KW-0808">Transferase</keyword>
<organism evidence="5 6">
    <name type="scientific">Hortaea werneckii</name>
    <name type="common">Black yeast</name>
    <name type="synonym">Cladosporium werneckii</name>
    <dbReference type="NCBI Taxonomy" id="91943"/>
    <lineage>
        <taxon>Eukaryota</taxon>
        <taxon>Fungi</taxon>
        <taxon>Dikarya</taxon>
        <taxon>Ascomycota</taxon>
        <taxon>Pezizomycotina</taxon>
        <taxon>Dothideomycetes</taxon>
        <taxon>Dothideomycetidae</taxon>
        <taxon>Mycosphaerellales</taxon>
        <taxon>Teratosphaeriaceae</taxon>
        <taxon>Hortaea</taxon>
    </lineage>
</organism>
<dbReference type="PANTHER" id="PTHR12001:SF44">
    <property type="entry name" value="GERANYLGERANYL PYROPHOSPHATE SYNTHASE"/>
    <property type="match status" value="1"/>
</dbReference>
<dbReference type="OrthoDB" id="6921389at2759"/>
<evidence type="ECO:0000256" key="4">
    <source>
        <dbReference type="SAM" id="MobiDB-lite"/>
    </source>
</evidence>
<evidence type="ECO:0000256" key="2">
    <source>
        <dbReference type="ARBA" id="ARBA00022723"/>
    </source>
</evidence>
<dbReference type="GO" id="GO:0046872">
    <property type="term" value="F:metal ion binding"/>
    <property type="evidence" value="ECO:0007669"/>
    <property type="project" value="UniProtKB-KW"/>
</dbReference>
<evidence type="ECO:0000313" key="5">
    <source>
        <dbReference type="EMBL" id="RMY52543.1"/>
    </source>
</evidence>
<protein>
    <submittedName>
        <fullName evidence="5">Uncharacterized protein</fullName>
    </submittedName>
</protein>
<proteinExistence type="predicted"/>
<feature type="compositionally biased region" description="Low complexity" evidence="4">
    <location>
        <begin position="1"/>
        <end position="17"/>
    </location>
</feature>
<dbReference type="InterPro" id="IPR033749">
    <property type="entry name" value="Polyprenyl_synt_CS"/>
</dbReference>
<reference evidence="5 6" key="1">
    <citation type="journal article" date="2018" name="BMC Genomics">
        <title>Genomic evidence for intraspecific hybridization in a clonal and extremely halotolerant yeast.</title>
        <authorList>
            <person name="Gostincar C."/>
            <person name="Stajich J.E."/>
            <person name="Zupancic J."/>
            <person name="Zalar P."/>
            <person name="Gunde-Cimerman N."/>
        </authorList>
    </citation>
    <scope>NUCLEOTIDE SEQUENCE [LARGE SCALE GENOMIC DNA]</scope>
    <source>
        <strain evidence="5 6">EXF-2682</strain>
    </source>
</reference>
<sequence length="735" mass="79469">MPAPTSTTSASTSTATTLNSTRDHRHSTSFSSFNQPLASPPRIALNAADEEDFDLHFDPTRFEEKQASRPGTAEGARAWVQTDDGTRRRERSPGLGAAEEAHHEASRLQSGSAAAIADRIVRASAKDREDSPSTTGRQSRFVEDMSGASMVERGGNGVHDFGFPDVPAGPGRSSPRMATRESSSPPHRSPSQDHRGSWIVDPATIPIRTSSSRAVTKGSQEKEGAAGNGKRSSIQAPRSPRKHRSLGSVPEMKGSSEARARMQRREGERRHVSELTNGHSYRQSSNSVGLGAGRDDDDRPSPRLATSMFPQPPTSNSASSQPRPSSLGDSLSQNKSSPLQPTPSTELPQPTAGLSTPSSNWTPEKENILRGPFDYLESHPGKSVRTHLINAFNAWLRVPAPSLAIITNVVGMLHTASLLIDDVEDSSSLRRGVPVAHQIFGPAQTINSANYIYFLALQELGKLNNPECVRIYTEELLCLHRGQGMDLFWRDTLTCPSEEDYLEMVGNKTGGLFRLAIKLMCAESPSHNLMVGVANASLRPDSTTQPPPPPEQENASENPLPSHQHPIPSPSPSSPQPTDYIPLVNTIGLLFQILDDYKSLASSPYASTKGLFAEDLTEGKFSFPIIHSIRADPSNLVLINILRQKTSDEEVKKFAVRYMDSATGSLGYTRRVLRGLVRKAGGLVAEVERSLEGFLGGGQREVEGEGGEGEEGKARSGGDLVRGILDELRVEKVVG</sequence>
<gene>
    <name evidence="5" type="ORF">D0863_14228</name>
</gene>
<feature type="compositionally biased region" description="Basic and acidic residues" evidence="4">
    <location>
        <begin position="119"/>
        <end position="131"/>
    </location>
</feature>
<dbReference type="VEuPathDB" id="FungiDB:BTJ68_01894"/>
<dbReference type="GO" id="GO:0043386">
    <property type="term" value="P:mycotoxin biosynthetic process"/>
    <property type="evidence" value="ECO:0007669"/>
    <property type="project" value="UniProtKB-ARBA"/>
</dbReference>
<feature type="compositionally biased region" description="Polar residues" evidence="4">
    <location>
        <begin position="274"/>
        <end position="288"/>
    </location>
</feature>
<feature type="compositionally biased region" description="Polar residues" evidence="4">
    <location>
        <begin position="207"/>
        <end position="218"/>
    </location>
</feature>
<feature type="region of interest" description="Disordered" evidence="4">
    <location>
        <begin position="697"/>
        <end position="718"/>
    </location>
</feature>
<name>A0A3M7CKK1_HORWE</name>
<accession>A0A3M7CKK1</accession>
<evidence type="ECO:0000256" key="1">
    <source>
        <dbReference type="ARBA" id="ARBA00022679"/>
    </source>
</evidence>
<feature type="compositionally biased region" description="Low complexity" evidence="4">
    <location>
        <begin position="315"/>
        <end position="326"/>
    </location>
</feature>
<dbReference type="EMBL" id="QWIP01000896">
    <property type="protein sequence ID" value="RMY52543.1"/>
    <property type="molecule type" value="Genomic_DNA"/>
</dbReference>
<dbReference type="Gene3D" id="1.10.600.10">
    <property type="entry name" value="Farnesyl Diphosphate Synthase"/>
    <property type="match status" value="1"/>
</dbReference>
<comment type="caution">
    <text evidence="5">The sequence shown here is derived from an EMBL/GenBank/DDBJ whole genome shotgun (WGS) entry which is preliminary data.</text>
</comment>
<evidence type="ECO:0000256" key="3">
    <source>
        <dbReference type="ARBA" id="ARBA00022842"/>
    </source>
</evidence>
<keyword evidence="3" id="KW-0460">Magnesium</keyword>
<dbReference type="Proteomes" id="UP000269276">
    <property type="component" value="Unassembled WGS sequence"/>
</dbReference>
<feature type="region of interest" description="Disordered" evidence="4">
    <location>
        <begin position="1"/>
        <end position="365"/>
    </location>
</feature>
<dbReference type="Pfam" id="PF00348">
    <property type="entry name" value="polyprenyl_synt"/>
    <property type="match status" value="2"/>
</dbReference>
<feature type="compositionally biased region" description="Polar residues" evidence="4">
    <location>
        <begin position="327"/>
        <end position="362"/>
    </location>
</feature>
<feature type="compositionally biased region" description="Basic and acidic residues" evidence="4">
    <location>
        <begin position="54"/>
        <end position="67"/>
    </location>
</feature>
<feature type="compositionally biased region" description="Basic and acidic residues" evidence="4">
    <location>
        <begin position="254"/>
        <end position="273"/>
    </location>
</feature>
<dbReference type="AlphaFoldDB" id="A0A3M7CKK1"/>
<dbReference type="GO" id="GO:0046165">
    <property type="term" value="P:alcohol biosynthetic process"/>
    <property type="evidence" value="ECO:0007669"/>
    <property type="project" value="UniProtKB-ARBA"/>
</dbReference>
<dbReference type="PANTHER" id="PTHR12001">
    <property type="entry name" value="GERANYLGERANYL PYROPHOSPHATE SYNTHASE"/>
    <property type="match status" value="1"/>
</dbReference>
<dbReference type="SUPFAM" id="SSF48576">
    <property type="entry name" value="Terpenoid synthases"/>
    <property type="match status" value="2"/>
</dbReference>
<keyword evidence="2" id="KW-0479">Metal-binding</keyword>
<evidence type="ECO:0000313" key="6">
    <source>
        <dbReference type="Proteomes" id="UP000269276"/>
    </source>
</evidence>
<dbReference type="GO" id="GO:0004659">
    <property type="term" value="F:prenyltransferase activity"/>
    <property type="evidence" value="ECO:0007669"/>
    <property type="project" value="InterPro"/>
</dbReference>
<feature type="compositionally biased region" description="Polar residues" evidence="4">
    <location>
        <begin position="28"/>
        <end position="37"/>
    </location>
</feature>
<dbReference type="InterPro" id="IPR000092">
    <property type="entry name" value="Polyprenyl_synt"/>
</dbReference>